<dbReference type="Pfam" id="PF13962">
    <property type="entry name" value="PGG"/>
    <property type="match status" value="1"/>
</dbReference>
<dbReference type="InterPro" id="IPR002110">
    <property type="entry name" value="Ankyrin_rpt"/>
</dbReference>
<dbReference type="Proteomes" id="UP001189624">
    <property type="component" value="Chromosome 8"/>
</dbReference>
<proteinExistence type="predicted"/>
<keyword evidence="6" id="KW-1185">Reference proteome</keyword>
<gene>
    <name evidence="5" type="ORF">AYBTSS11_LOCUS23119</name>
</gene>
<name>A0AA86VN53_9FABA</name>
<feature type="transmembrane region" description="Helical" evidence="3">
    <location>
        <begin position="669"/>
        <end position="694"/>
    </location>
</feature>
<dbReference type="Gramene" id="rna-AYBTSS11_LOCUS23119">
    <property type="protein sequence ID" value="CAJ1971121.1"/>
    <property type="gene ID" value="gene-AYBTSS11_LOCUS23119"/>
</dbReference>
<dbReference type="Gene3D" id="1.25.40.20">
    <property type="entry name" value="Ankyrin repeat-containing domain"/>
    <property type="match status" value="2"/>
</dbReference>
<evidence type="ECO:0000313" key="6">
    <source>
        <dbReference type="Proteomes" id="UP001189624"/>
    </source>
</evidence>
<evidence type="ECO:0000256" key="2">
    <source>
        <dbReference type="SAM" id="MobiDB-lite"/>
    </source>
</evidence>
<dbReference type="Pfam" id="PF12796">
    <property type="entry name" value="Ank_2"/>
    <property type="match status" value="1"/>
</dbReference>
<keyword evidence="3" id="KW-0472">Membrane</keyword>
<evidence type="ECO:0000256" key="1">
    <source>
        <dbReference type="ARBA" id="ARBA00004413"/>
    </source>
</evidence>
<dbReference type="PANTHER" id="PTHR24177">
    <property type="entry name" value="CASKIN"/>
    <property type="match status" value="1"/>
</dbReference>
<keyword evidence="3" id="KW-1133">Transmembrane helix</keyword>
<keyword evidence="3" id="KW-0812">Transmembrane</keyword>
<comment type="subcellular location">
    <subcellularLocation>
        <location evidence="1">Cell membrane</location>
        <topology evidence="1">Peripheral membrane protein</topology>
        <orientation evidence="1">Cytoplasmic side</orientation>
    </subcellularLocation>
</comment>
<evidence type="ECO:0000313" key="5">
    <source>
        <dbReference type="EMBL" id="CAJ1971121.1"/>
    </source>
</evidence>
<organism evidence="5 6">
    <name type="scientific">Sphenostylis stenocarpa</name>
    <dbReference type="NCBI Taxonomy" id="92480"/>
    <lineage>
        <taxon>Eukaryota</taxon>
        <taxon>Viridiplantae</taxon>
        <taxon>Streptophyta</taxon>
        <taxon>Embryophyta</taxon>
        <taxon>Tracheophyta</taxon>
        <taxon>Spermatophyta</taxon>
        <taxon>Magnoliopsida</taxon>
        <taxon>eudicotyledons</taxon>
        <taxon>Gunneridae</taxon>
        <taxon>Pentapetalae</taxon>
        <taxon>rosids</taxon>
        <taxon>fabids</taxon>
        <taxon>Fabales</taxon>
        <taxon>Fabaceae</taxon>
        <taxon>Papilionoideae</taxon>
        <taxon>50 kb inversion clade</taxon>
        <taxon>NPAAA clade</taxon>
        <taxon>indigoferoid/millettioid clade</taxon>
        <taxon>Phaseoleae</taxon>
        <taxon>Sphenostylis</taxon>
    </lineage>
</organism>
<evidence type="ECO:0000256" key="3">
    <source>
        <dbReference type="SAM" id="Phobius"/>
    </source>
</evidence>
<dbReference type="SMART" id="SM00248">
    <property type="entry name" value="ANK"/>
    <property type="match status" value="4"/>
</dbReference>
<evidence type="ECO:0000259" key="4">
    <source>
        <dbReference type="Pfam" id="PF13962"/>
    </source>
</evidence>
<dbReference type="SUPFAM" id="SSF48403">
    <property type="entry name" value="Ankyrin repeat"/>
    <property type="match status" value="1"/>
</dbReference>
<dbReference type="InterPro" id="IPR026961">
    <property type="entry name" value="PGG_dom"/>
</dbReference>
<feature type="region of interest" description="Disordered" evidence="2">
    <location>
        <begin position="403"/>
        <end position="429"/>
    </location>
</feature>
<dbReference type="AlphaFoldDB" id="A0AA86VN53"/>
<dbReference type="GO" id="GO:0005886">
    <property type="term" value="C:plasma membrane"/>
    <property type="evidence" value="ECO:0007669"/>
    <property type="project" value="UniProtKB-SubCell"/>
</dbReference>
<dbReference type="InterPro" id="IPR036770">
    <property type="entry name" value="Ankyrin_rpt-contain_sf"/>
</dbReference>
<dbReference type="PANTHER" id="PTHR24177:SF187">
    <property type="entry name" value="ANKYRIN REPEAT PROTEIN"/>
    <property type="match status" value="1"/>
</dbReference>
<accession>A0AA86VN53</accession>
<sequence length="746" mass="83492">MNPGNFEEEESSNSSDQVSDYLAEYTLEGKWDKVVDMYKQSPACHTAMINDAVGTALHVAVDLDEEGVVQELLDAIISHSDEVKIKALEMGNDRGDTPLHVAASRGFAKICRWIIGMEKERMYLVSKKNKHGETPLFEAAINWKKQAFAYLSDVLGHSAPLQDLVRHNGDTILHCAISREYFDLAVIIVHYYDFLSTHKNKEGLTPLTVLATRPSAFRSATKLSWWKRILYHCILVEPLLDPERQMKANLEKMKENPNSDKVDYPKNYATLYDFFAGSLSVFGKIPTKNNQHDSENPSLKCTIGFGTPKVGFLPPNYETAQQFIRSSYVHSLGLSGVALKEIKKTKKRHQWSGQLLKALLERPYAAFTGSGGVPTDIKVEADMYNVYNQYKQGETSELGWLEKKTEVDDKSPESRSETTKKETGEQAKEGKIDKKETAFLVAARNGIVEMVNEILCRIPSVIHNTNAKKENVLLVAVLNRQPLVVESLKMKMQSKPEVWNNLILTADEDENTMLHLAAYAPGGDKPWQIAGSALQMVWDIKWFQYIKSLVPQHFYFRSDKKGKTAGEIFEDTHKKLIKESGEWLKDTSESCSVVAALVAGVSFTAASSIPGGTNDEGKPNLEGKPAFDAFAIASLIGLCFSVTGLIMFLTILTSRKQAKDFRRDLPLKLLLGLSSLFVSIAAMFISFCTGHFFLLSHRYKTVLYPIYAATVFPVTFYAVAQFPLYFDLLTAILTTVPRPSDKGDKL</sequence>
<protein>
    <recommendedName>
        <fullName evidence="4">PGG domain-containing protein</fullName>
    </recommendedName>
</protein>
<reference evidence="5" key="1">
    <citation type="submission" date="2023-10" db="EMBL/GenBank/DDBJ databases">
        <authorList>
            <person name="Domelevo Entfellner J.-B."/>
        </authorList>
    </citation>
    <scope>NUCLEOTIDE SEQUENCE</scope>
</reference>
<feature type="transmembrane region" description="Helical" evidence="3">
    <location>
        <begin position="629"/>
        <end position="649"/>
    </location>
</feature>
<feature type="domain" description="PGG" evidence="4">
    <location>
        <begin position="582"/>
        <end position="693"/>
    </location>
</feature>
<dbReference type="EMBL" id="OY731405">
    <property type="protein sequence ID" value="CAJ1971121.1"/>
    <property type="molecule type" value="Genomic_DNA"/>
</dbReference>